<dbReference type="GO" id="GO:0140078">
    <property type="term" value="F:class I DNA-(apurinic or apyrimidinic site) endonuclease activity"/>
    <property type="evidence" value="ECO:0007669"/>
    <property type="project" value="UniProtKB-EC"/>
</dbReference>
<dbReference type="SUPFAM" id="SSF81301">
    <property type="entry name" value="Nucleotidyltransferase"/>
    <property type="match status" value="1"/>
</dbReference>
<dbReference type="NCBIfam" id="NF006375">
    <property type="entry name" value="PRK08609.1"/>
    <property type="match status" value="1"/>
</dbReference>
<dbReference type="InterPro" id="IPR010996">
    <property type="entry name" value="HHH_MUS81"/>
</dbReference>
<keyword evidence="8" id="KW-0808">Transferase</keyword>
<dbReference type="Gene3D" id="3.30.210.10">
    <property type="entry name" value="DNA polymerase, thumb domain"/>
    <property type="match status" value="1"/>
</dbReference>
<dbReference type="PANTHER" id="PTHR36928:SF1">
    <property type="entry name" value="PHOSPHATASE YCDX-RELATED"/>
    <property type="match status" value="1"/>
</dbReference>
<feature type="domain" description="Helix-hairpin-helix DNA-binding motif class 1" evidence="22">
    <location>
        <begin position="54"/>
        <end position="73"/>
    </location>
</feature>
<keyword evidence="13" id="KW-0239">DNA-directed DNA polymerase</keyword>
<dbReference type="CDD" id="cd00141">
    <property type="entry name" value="NT_POLXc"/>
    <property type="match status" value="1"/>
</dbReference>
<dbReference type="InterPro" id="IPR016195">
    <property type="entry name" value="Pol/histidinol_Pase-like"/>
</dbReference>
<comment type="catalytic activity">
    <reaction evidence="21">
        <text>DNA(n) + a 2'-deoxyribonucleoside 5'-triphosphate = DNA(n+1) + diphosphate</text>
        <dbReference type="Rhea" id="RHEA:22508"/>
        <dbReference type="Rhea" id="RHEA-COMP:17339"/>
        <dbReference type="Rhea" id="RHEA-COMP:17340"/>
        <dbReference type="ChEBI" id="CHEBI:33019"/>
        <dbReference type="ChEBI" id="CHEBI:61560"/>
        <dbReference type="ChEBI" id="CHEBI:173112"/>
        <dbReference type="EC" id="2.7.7.7"/>
    </reaction>
</comment>
<dbReference type="SUPFAM" id="SSF158702">
    <property type="entry name" value="Sec63 N-terminal domain-like"/>
    <property type="match status" value="1"/>
</dbReference>
<dbReference type="GO" id="GO:0042578">
    <property type="term" value="F:phosphoric ester hydrolase activity"/>
    <property type="evidence" value="ECO:0007669"/>
    <property type="project" value="TreeGrafter"/>
</dbReference>
<gene>
    <name evidence="25" type="ORF">EDC57_1595</name>
</gene>
<dbReference type="InterPro" id="IPR003583">
    <property type="entry name" value="Hlx-hairpin-Hlx_DNA-bd_motif"/>
</dbReference>
<dbReference type="Pfam" id="PF02811">
    <property type="entry name" value="PHP"/>
    <property type="match status" value="1"/>
</dbReference>
<dbReference type="RefSeq" id="WP_123401339.1">
    <property type="nucleotide sequence ID" value="NZ_RJVI01000002.1"/>
</dbReference>
<evidence type="ECO:0000256" key="13">
    <source>
        <dbReference type="ARBA" id="ARBA00022932"/>
    </source>
</evidence>
<dbReference type="GO" id="GO:0008270">
    <property type="term" value="F:zinc ion binding"/>
    <property type="evidence" value="ECO:0007669"/>
    <property type="project" value="TreeGrafter"/>
</dbReference>
<evidence type="ECO:0000256" key="11">
    <source>
        <dbReference type="ARBA" id="ARBA00022763"/>
    </source>
</evidence>
<comment type="function">
    <text evidence="20">Repair polymerase that plays a key role in base-excision repair. During this process, the damaged base is excised by specific DNA glycosylases, the DNA backbone is nicked at the abasic site by an apurinic/apyrimidic (AP) endonuclease, and POLB removes 5'-deoxyribose-phosphate from the preincised AP site acting as a 5'-deoxyribose-phosphate lyase (5'-dRP lyase); through its DNA polymerase activity, it adds one nucleotide to the 3' end of the arising single-nucleotide gap. Conducts 'gap-filling' DNA synthesis in a stepwise distributive fashion rather than in a processive fashion as for other DNA polymerases. It is also able to cleave sugar-phosphate bonds 3' to an intact AP site, acting as an AP lyase.</text>
</comment>
<feature type="domain" description="Helix-hairpin-helix DNA-binding motif class 1" evidence="22">
    <location>
        <begin position="129"/>
        <end position="148"/>
    </location>
</feature>
<evidence type="ECO:0000256" key="8">
    <source>
        <dbReference type="ARBA" id="ARBA00022679"/>
    </source>
</evidence>
<evidence type="ECO:0000259" key="22">
    <source>
        <dbReference type="SMART" id="SM00278"/>
    </source>
</evidence>
<dbReference type="EC" id="2.7.7.7" evidence="3"/>
<keyword evidence="12" id="KW-0832">Ubl conjugation</keyword>
<evidence type="ECO:0000256" key="15">
    <source>
        <dbReference type="ARBA" id="ARBA00023204"/>
    </source>
</evidence>
<keyword evidence="7" id="KW-0237">DNA synthesis</keyword>
<dbReference type="InterPro" id="IPR043519">
    <property type="entry name" value="NT_sf"/>
</dbReference>
<evidence type="ECO:0000256" key="21">
    <source>
        <dbReference type="ARBA" id="ARBA00049244"/>
    </source>
</evidence>
<dbReference type="Proteomes" id="UP000276634">
    <property type="component" value="Unassembled WGS sequence"/>
</dbReference>
<dbReference type="Gene3D" id="3.20.20.140">
    <property type="entry name" value="Metal-dependent hydrolases"/>
    <property type="match status" value="1"/>
</dbReference>
<evidence type="ECO:0000256" key="1">
    <source>
        <dbReference type="ARBA" id="ARBA00001946"/>
    </source>
</evidence>
<dbReference type="Gene3D" id="1.10.150.20">
    <property type="entry name" value="5' to 3' exonuclease, C-terminal subdomain"/>
    <property type="match status" value="1"/>
</dbReference>
<keyword evidence="6" id="KW-0488">Methylation</keyword>
<feature type="domain" description="Helix-hairpin-helix DNA-binding motif class 1" evidence="22">
    <location>
        <begin position="34"/>
        <end position="53"/>
    </location>
</feature>
<name>A0A3N1Y0M5_9GAMM</name>
<dbReference type="InterPro" id="IPR002054">
    <property type="entry name" value="DNA-dir_DNA_pol_X"/>
</dbReference>
<reference evidence="25 26" key="1">
    <citation type="submission" date="2018-11" db="EMBL/GenBank/DDBJ databases">
        <title>Genomic Encyclopedia of Type Strains, Phase IV (KMG-IV): sequencing the most valuable type-strain genomes for metagenomic binning, comparative biology and taxonomic classification.</title>
        <authorList>
            <person name="Goeker M."/>
        </authorList>
    </citation>
    <scope>NUCLEOTIDE SEQUENCE [LARGE SCALE GENOMIC DNA]</scope>
    <source>
        <strain evidence="25 26">DSM 100275</strain>
    </source>
</reference>
<dbReference type="Gene3D" id="1.10.150.110">
    <property type="entry name" value="DNA polymerase beta, N-terminal domain-like"/>
    <property type="match status" value="1"/>
</dbReference>
<evidence type="ECO:0000256" key="4">
    <source>
        <dbReference type="ARBA" id="ARBA00012720"/>
    </source>
</evidence>
<keyword evidence="14" id="KW-0915">Sodium</keyword>
<comment type="cofactor">
    <cofactor evidence="1">
        <name>Mg(2+)</name>
        <dbReference type="ChEBI" id="CHEBI:18420"/>
    </cofactor>
</comment>
<evidence type="ECO:0000256" key="2">
    <source>
        <dbReference type="ARBA" id="ARBA00004496"/>
    </source>
</evidence>
<dbReference type="InterPro" id="IPR027421">
    <property type="entry name" value="DNA_pol_lamdba_lyase_dom_sf"/>
</dbReference>
<dbReference type="InterPro" id="IPR022311">
    <property type="entry name" value="PolX-like"/>
</dbReference>
<sequence length="574" mass="63002">MAADNETIAAVFDELADLHEIEGDNPFRVRAYRNAARTLRGLGREAAQLLAAGEDLTRLPGIGRELAAKIAEIVATGTCAALERARARVPHGLVELLHVPGLGPVRVRTLHRALGIDSPEALAEAARAGRLRALPGFGERLEARILEALQARLDQARRFPLHKVEPVVARLLAYLRHTPGVARVEPAGSFRRRRDTVGDLDVLAVAADGAAVGDRLAAWEETAEVLSRGPTRASIVHRDGIQVDLRVVPLESFGAAWHYFTGAKAHNIAVRRMGQARGLKINEYGVFRGGERIAGVDEASVYAAVALPWIPPELREDRGELEAARQGALPRLVERADLRGDLHCHTTASDGRDDLEAMARAAQARGLEYLAITEHSRRLRIARGLDERGLLRHFTAIDELNARLEGITLLKGVEVDILEDGRLDLPDRVLERCEVVVAAVHSAFGLDAGRQTRRILRALDHPLVHVLAHPTGRLLGRRPPYAVDLAAVIRRAARNGVWLELNANPWRLDLDDVHCRMARDEGARIALSSDAHAAAELDHLRHGIDQARRGWLEARDVVNTRPLEALRPLLAARR</sequence>
<evidence type="ECO:0000256" key="10">
    <source>
        <dbReference type="ARBA" id="ARBA00022705"/>
    </source>
</evidence>
<dbReference type="GO" id="GO:0003887">
    <property type="term" value="F:DNA-directed DNA polymerase activity"/>
    <property type="evidence" value="ECO:0007669"/>
    <property type="project" value="UniProtKB-KW"/>
</dbReference>
<dbReference type="EMBL" id="RJVI01000002">
    <property type="protein sequence ID" value="ROR32395.1"/>
    <property type="molecule type" value="Genomic_DNA"/>
</dbReference>
<keyword evidence="26" id="KW-1185">Reference proteome</keyword>
<evidence type="ECO:0000256" key="5">
    <source>
        <dbReference type="ARBA" id="ARBA00020020"/>
    </source>
</evidence>
<dbReference type="InterPro" id="IPR029398">
    <property type="entry name" value="PolB_thumb"/>
</dbReference>
<dbReference type="SMART" id="SM00278">
    <property type="entry name" value="HhH1"/>
    <property type="match status" value="4"/>
</dbReference>
<feature type="domain" description="DNA-directed DNA polymerase X" evidence="24">
    <location>
        <begin position="3"/>
        <end position="316"/>
    </location>
</feature>
<dbReference type="InterPro" id="IPR050243">
    <property type="entry name" value="PHP_phosphatase"/>
</dbReference>
<dbReference type="InterPro" id="IPR004013">
    <property type="entry name" value="PHP_dom"/>
</dbReference>
<proteinExistence type="predicted"/>
<dbReference type="InterPro" id="IPR047967">
    <property type="entry name" value="PolX_PHP"/>
</dbReference>
<evidence type="ECO:0000256" key="9">
    <source>
        <dbReference type="ARBA" id="ARBA00022695"/>
    </source>
</evidence>
<dbReference type="PRINTS" id="PR00870">
    <property type="entry name" value="DNAPOLXBETA"/>
</dbReference>
<dbReference type="SMART" id="SM00483">
    <property type="entry name" value="POLXc"/>
    <property type="match status" value="1"/>
</dbReference>
<dbReference type="PIRSF" id="PIRSF005047">
    <property type="entry name" value="UCP005047_YshC"/>
    <property type="match status" value="1"/>
</dbReference>
<dbReference type="AlphaFoldDB" id="A0A3N1Y0M5"/>
<evidence type="ECO:0000259" key="23">
    <source>
        <dbReference type="SMART" id="SM00481"/>
    </source>
</evidence>
<dbReference type="InterPro" id="IPR003141">
    <property type="entry name" value="Pol/His_phosphatase_N"/>
</dbReference>
<evidence type="ECO:0000256" key="18">
    <source>
        <dbReference type="ARBA" id="ARBA00044632"/>
    </source>
</evidence>
<dbReference type="InterPro" id="IPR002008">
    <property type="entry name" value="DNA_pol_X_beta-like"/>
</dbReference>
<keyword evidence="10" id="KW-0235">DNA replication</keyword>
<dbReference type="Gene3D" id="3.30.460.10">
    <property type="entry name" value="Beta Polymerase, domain 2"/>
    <property type="match status" value="1"/>
</dbReference>
<feature type="domain" description="Polymerase/histidinol phosphatase N-terminal" evidence="23">
    <location>
        <begin position="340"/>
        <end position="419"/>
    </location>
</feature>
<evidence type="ECO:0000256" key="12">
    <source>
        <dbReference type="ARBA" id="ARBA00022843"/>
    </source>
</evidence>
<keyword evidence="15" id="KW-0234">DNA repair</keyword>
<protein>
    <recommendedName>
        <fullName evidence="5">DNA polymerase beta</fullName>
        <ecNumber evidence="3">2.7.7.7</ecNumber>
        <ecNumber evidence="4">4.2.99.18</ecNumber>
    </recommendedName>
    <alternativeName>
        <fullName evidence="16">5'-deoxyribose-phosphate lyase</fullName>
    </alternativeName>
    <alternativeName>
        <fullName evidence="17">AP lyase</fullName>
    </alternativeName>
</protein>
<dbReference type="GO" id="GO:0003677">
    <property type="term" value="F:DNA binding"/>
    <property type="evidence" value="ECO:0007669"/>
    <property type="project" value="InterPro"/>
</dbReference>
<dbReference type="InterPro" id="IPR037160">
    <property type="entry name" value="DNA_Pol_thumb_sf"/>
</dbReference>
<dbReference type="Pfam" id="PF14716">
    <property type="entry name" value="HHH_8"/>
    <property type="match status" value="1"/>
</dbReference>
<evidence type="ECO:0000259" key="24">
    <source>
        <dbReference type="SMART" id="SM00483"/>
    </source>
</evidence>
<comment type="catalytic activity">
    <reaction evidence="18">
        <text>2'-deoxyribonucleotide-(2'-deoxyribose 5'-phosphate)-2'-deoxyribonucleotide-DNA = a 3'-end 2'-deoxyribonucleotide-(2,3-dehydro-2,3-deoxyribose 5'-phosphate)-DNA + a 5'-end 5'-phospho-2'-deoxyribonucleoside-DNA + H(+)</text>
        <dbReference type="Rhea" id="RHEA:66592"/>
        <dbReference type="Rhea" id="RHEA-COMP:13180"/>
        <dbReference type="Rhea" id="RHEA-COMP:16897"/>
        <dbReference type="Rhea" id="RHEA-COMP:17067"/>
        <dbReference type="ChEBI" id="CHEBI:15378"/>
        <dbReference type="ChEBI" id="CHEBI:136412"/>
        <dbReference type="ChEBI" id="CHEBI:157695"/>
        <dbReference type="ChEBI" id="CHEBI:167181"/>
        <dbReference type="EC" id="4.2.99.18"/>
    </reaction>
</comment>
<dbReference type="SUPFAM" id="SSF47802">
    <property type="entry name" value="DNA polymerase beta, N-terminal domain-like"/>
    <property type="match status" value="1"/>
</dbReference>
<keyword evidence="11" id="KW-0227">DNA damage</keyword>
<dbReference type="OrthoDB" id="9808747at2"/>
<evidence type="ECO:0000256" key="17">
    <source>
        <dbReference type="ARBA" id="ARBA00035726"/>
    </source>
</evidence>
<evidence type="ECO:0000313" key="26">
    <source>
        <dbReference type="Proteomes" id="UP000276634"/>
    </source>
</evidence>
<dbReference type="SMART" id="SM00481">
    <property type="entry name" value="POLIIIAc"/>
    <property type="match status" value="1"/>
</dbReference>
<comment type="subcellular location">
    <subcellularLocation>
        <location evidence="2">Cytoplasm</location>
    </subcellularLocation>
</comment>
<accession>A0A3N1Y0M5</accession>
<evidence type="ECO:0000256" key="3">
    <source>
        <dbReference type="ARBA" id="ARBA00012417"/>
    </source>
</evidence>
<evidence type="ECO:0000256" key="20">
    <source>
        <dbReference type="ARBA" id="ARBA00045548"/>
    </source>
</evidence>
<dbReference type="GO" id="GO:0006281">
    <property type="term" value="P:DNA repair"/>
    <property type="evidence" value="ECO:0007669"/>
    <property type="project" value="UniProtKB-KW"/>
</dbReference>
<evidence type="ECO:0000256" key="16">
    <source>
        <dbReference type="ARBA" id="ARBA00035717"/>
    </source>
</evidence>
<organism evidence="25 26">
    <name type="scientific">Inmirania thermothiophila</name>
    <dbReference type="NCBI Taxonomy" id="1750597"/>
    <lineage>
        <taxon>Bacteria</taxon>
        <taxon>Pseudomonadati</taxon>
        <taxon>Pseudomonadota</taxon>
        <taxon>Gammaproteobacteria</taxon>
        <taxon>Chromatiales</taxon>
        <taxon>Ectothiorhodospiraceae</taxon>
        <taxon>Inmirania</taxon>
    </lineage>
</organism>
<dbReference type="GO" id="GO:0005829">
    <property type="term" value="C:cytosol"/>
    <property type="evidence" value="ECO:0007669"/>
    <property type="project" value="TreeGrafter"/>
</dbReference>
<feature type="domain" description="Helix-hairpin-helix DNA-binding motif class 1" evidence="22">
    <location>
        <begin position="94"/>
        <end position="113"/>
    </location>
</feature>
<comment type="caution">
    <text evidence="25">The sequence shown here is derived from an EMBL/GenBank/DDBJ whole genome shotgun (WGS) entry which is preliminary data.</text>
</comment>
<comment type="catalytic activity">
    <reaction evidence="19">
        <text>a 5'-end 2'-deoxyribose-2'-deoxyribonucleotide-DNA = (2E,4S)-4-hydroxypenten-2-al-5-phosphate + a 5'-end 5'-phospho-2'-deoxyribonucleoside-DNA + H(+)</text>
        <dbReference type="Rhea" id="RHEA:76255"/>
        <dbReference type="Rhea" id="RHEA-COMP:13180"/>
        <dbReference type="Rhea" id="RHEA-COMP:18657"/>
        <dbReference type="ChEBI" id="CHEBI:15378"/>
        <dbReference type="ChEBI" id="CHEBI:136412"/>
        <dbReference type="ChEBI" id="CHEBI:195194"/>
        <dbReference type="ChEBI" id="CHEBI:195195"/>
    </reaction>
</comment>
<evidence type="ECO:0000256" key="14">
    <source>
        <dbReference type="ARBA" id="ARBA00023053"/>
    </source>
</evidence>
<evidence type="ECO:0000256" key="19">
    <source>
        <dbReference type="ARBA" id="ARBA00044678"/>
    </source>
</evidence>
<dbReference type="PANTHER" id="PTHR36928">
    <property type="entry name" value="PHOSPHATASE YCDX-RELATED"/>
    <property type="match status" value="1"/>
</dbReference>
<dbReference type="Pfam" id="PF14791">
    <property type="entry name" value="DNA_pol_B_thumb"/>
    <property type="match status" value="1"/>
</dbReference>
<evidence type="ECO:0000256" key="7">
    <source>
        <dbReference type="ARBA" id="ARBA00022634"/>
    </source>
</evidence>
<dbReference type="EC" id="4.2.99.18" evidence="4"/>
<evidence type="ECO:0000256" key="6">
    <source>
        <dbReference type="ARBA" id="ARBA00022481"/>
    </source>
</evidence>
<dbReference type="SUPFAM" id="SSF89550">
    <property type="entry name" value="PHP domain-like"/>
    <property type="match status" value="1"/>
</dbReference>
<keyword evidence="9" id="KW-0548">Nucleotidyltransferase</keyword>
<dbReference type="Pfam" id="PF14520">
    <property type="entry name" value="HHH_5"/>
    <property type="match status" value="1"/>
</dbReference>
<evidence type="ECO:0000313" key="25">
    <source>
        <dbReference type="EMBL" id="ROR32395.1"/>
    </source>
</evidence>
<dbReference type="CDD" id="cd07436">
    <property type="entry name" value="PHP_PolX"/>
    <property type="match status" value="1"/>
</dbReference>